<protein>
    <recommendedName>
        <fullName evidence="5">T9SS type A sorting domain-containing protein</fullName>
    </recommendedName>
</protein>
<comment type="caution">
    <text evidence="3">The sequence shown here is derived from an EMBL/GenBank/DDBJ whole genome shotgun (WGS) entry which is preliminary data.</text>
</comment>
<evidence type="ECO:0000313" key="4">
    <source>
        <dbReference type="Proteomes" id="UP000093432"/>
    </source>
</evidence>
<keyword evidence="1 2" id="KW-0732">Signal</keyword>
<dbReference type="EMBL" id="MAYG01000001">
    <property type="protein sequence ID" value="OCA73193.1"/>
    <property type="molecule type" value="Genomic_DNA"/>
</dbReference>
<dbReference type="RefSeq" id="WP_065397204.1">
    <property type="nucleotide sequence ID" value="NZ_MAYG01000001.1"/>
</dbReference>
<evidence type="ECO:0000256" key="1">
    <source>
        <dbReference type="ARBA" id="ARBA00022729"/>
    </source>
</evidence>
<evidence type="ECO:0000313" key="3">
    <source>
        <dbReference type="EMBL" id="OCA73193.1"/>
    </source>
</evidence>
<dbReference type="Proteomes" id="UP000093432">
    <property type="component" value="Unassembled WGS sequence"/>
</dbReference>
<evidence type="ECO:0000256" key="2">
    <source>
        <dbReference type="SAM" id="SignalP"/>
    </source>
</evidence>
<evidence type="ECO:0008006" key="5">
    <source>
        <dbReference type="Google" id="ProtNLM"/>
    </source>
</evidence>
<dbReference type="STRING" id="651561.BBI00_02020"/>
<dbReference type="Gene3D" id="2.60.120.200">
    <property type="match status" value="1"/>
</dbReference>
<name>A0A1B8ZNK6_9FLAO</name>
<reference evidence="4" key="1">
    <citation type="submission" date="2016-07" db="EMBL/GenBank/DDBJ databases">
        <authorList>
            <person name="Florea S."/>
            <person name="Webb J.S."/>
            <person name="Jaromczyk J."/>
            <person name="Schardl C.L."/>
        </authorList>
    </citation>
    <scope>NUCLEOTIDE SEQUENCE [LARGE SCALE GENOMIC DNA]</scope>
    <source>
        <strain evidence="4">CC-VM-7</strain>
    </source>
</reference>
<proteinExistence type="predicted"/>
<accession>A0A1B8ZNK6</accession>
<dbReference type="AlphaFoldDB" id="A0A1B8ZNK6"/>
<organism evidence="3 4">
    <name type="scientific">Chryseobacterium arthrosphaerae</name>
    <dbReference type="NCBI Taxonomy" id="651561"/>
    <lineage>
        <taxon>Bacteria</taxon>
        <taxon>Pseudomonadati</taxon>
        <taxon>Bacteroidota</taxon>
        <taxon>Flavobacteriia</taxon>
        <taxon>Flavobacteriales</taxon>
        <taxon>Weeksellaceae</taxon>
        <taxon>Chryseobacterium group</taxon>
        <taxon>Chryseobacterium</taxon>
    </lineage>
</organism>
<dbReference type="OrthoDB" id="1273458at2"/>
<dbReference type="InterPro" id="IPR026444">
    <property type="entry name" value="Secre_tail"/>
</dbReference>
<feature type="signal peptide" evidence="2">
    <location>
        <begin position="1"/>
        <end position="19"/>
    </location>
</feature>
<dbReference type="NCBIfam" id="TIGR04183">
    <property type="entry name" value="Por_Secre_tail"/>
    <property type="match status" value="1"/>
</dbReference>
<sequence length="268" mass="28276">MKLKLLLGTLLFTALSANAQVSAINENFDNFTAGNTTFPQSGWSAIVAPMTGAMPPVSPRMIVAGDSNKFIQSYAGNNATGSSYLISPQIETPTGNKTLTFDTTLVSPSPGPGSIQVGVASNPADMSTFVAVGNPVNVTTIGTVQNISMNIPASAGSYIVFKFTPTATHVAIQIDNVVYSTTASLGVSDSHKAAENFRFALNSDQTALEFASKKDLKNIRIYSSAGQKAAEGKPSGHRFDISTLQTGVYYMNIETADGKTVQSRFIKK</sequence>
<dbReference type="NCBIfam" id="NF038128">
    <property type="entry name" value="choice_anch_J"/>
    <property type="match status" value="1"/>
</dbReference>
<feature type="chain" id="PRO_5008620868" description="T9SS type A sorting domain-containing protein" evidence="2">
    <location>
        <begin position="20"/>
        <end position="268"/>
    </location>
</feature>
<gene>
    <name evidence="3" type="ORF">BBI00_02020</name>
</gene>